<dbReference type="Proteomes" id="UP001142291">
    <property type="component" value="Unassembled WGS sequence"/>
</dbReference>
<feature type="domain" description="Recombinase" evidence="3">
    <location>
        <begin position="162"/>
        <end position="265"/>
    </location>
</feature>
<dbReference type="PANTHER" id="PTHR30461:SF23">
    <property type="entry name" value="DNA RECOMBINASE-RELATED"/>
    <property type="match status" value="1"/>
</dbReference>
<reference evidence="4" key="2">
    <citation type="submission" date="2023-01" db="EMBL/GenBank/DDBJ databases">
        <authorList>
            <person name="Sun Q."/>
            <person name="Evtushenko L."/>
        </authorList>
    </citation>
    <scope>NUCLEOTIDE SEQUENCE</scope>
    <source>
        <strain evidence="4">VKM Ac-1940</strain>
    </source>
</reference>
<dbReference type="PANTHER" id="PTHR30461">
    <property type="entry name" value="DNA-INVERTASE FROM LAMBDOID PROPHAGE"/>
    <property type="match status" value="1"/>
</dbReference>
<evidence type="ECO:0000313" key="5">
    <source>
        <dbReference type="Proteomes" id="UP001142291"/>
    </source>
</evidence>
<feature type="domain" description="Resolvase/invertase-type recombinase catalytic" evidence="2">
    <location>
        <begin position="4"/>
        <end position="154"/>
    </location>
</feature>
<feature type="region of interest" description="Disordered" evidence="1">
    <location>
        <begin position="141"/>
        <end position="167"/>
    </location>
</feature>
<proteinExistence type="predicted"/>
<feature type="compositionally biased region" description="Basic and acidic residues" evidence="1">
    <location>
        <begin position="141"/>
        <end position="152"/>
    </location>
</feature>
<evidence type="ECO:0000313" key="4">
    <source>
        <dbReference type="EMBL" id="GLJ95966.1"/>
    </source>
</evidence>
<dbReference type="InterPro" id="IPR006119">
    <property type="entry name" value="Resolv_N"/>
</dbReference>
<evidence type="ECO:0000256" key="1">
    <source>
        <dbReference type="SAM" id="MobiDB-lite"/>
    </source>
</evidence>
<protein>
    <recommendedName>
        <fullName evidence="6">Recombinase family protein</fullName>
    </recommendedName>
</protein>
<dbReference type="InterPro" id="IPR011109">
    <property type="entry name" value="DNA_bind_recombinase_dom"/>
</dbReference>
<dbReference type="SMART" id="SM00857">
    <property type="entry name" value="Resolvase"/>
    <property type="match status" value="1"/>
</dbReference>
<comment type="caution">
    <text evidence="4">The sequence shown here is derived from an EMBL/GenBank/DDBJ whole genome shotgun (WGS) entry which is preliminary data.</text>
</comment>
<dbReference type="Gene3D" id="3.90.1750.20">
    <property type="entry name" value="Putative Large Serine Recombinase, Chain B, Domain 2"/>
    <property type="match status" value="1"/>
</dbReference>
<dbReference type="InterPro" id="IPR050639">
    <property type="entry name" value="SSR_resolvase"/>
</dbReference>
<dbReference type="CDD" id="cd00338">
    <property type="entry name" value="Ser_Recombinase"/>
    <property type="match status" value="1"/>
</dbReference>
<dbReference type="GO" id="GO:0003677">
    <property type="term" value="F:DNA binding"/>
    <property type="evidence" value="ECO:0007669"/>
    <property type="project" value="InterPro"/>
</dbReference>
<dbReference type="Pfam" id="PF00239">
    <property type="entry name" value="Resolvase"/>
    <property type="match status" value="1"/>
</dbReference>
<evidence type="ECO:0008006" key="6">
    <source>
        <dbReference type="Google" id="ProtNLM"/>
    </source>
</evidence>
<dbReference type="SUPFAM" id="SSF53041">
    <property type="entry name" value="Resolvase-like"/>
    <property type="match status" value="1"/>
</dbReference>
<dbReference type="EMBL" id="BSER01000009">
    <property type="protein sequence ID" value="GLJ95966.1"/>
    <property type="molecule type" value="Genomic_DNA"/>
</dbReference>
<dbReference type="Pfam" id="PF07508">
    <property type="entry name" value="Recombinase"/>
    <property type="match status" value="1"/>
</dbReference>
<dbReference type="Gene3D" id="3.40.50.1390">
    <property type="entry name" value="Resolvase, N-terminal catalytic domain"/>
    <property type="match status" value="1"/>
</dbReference>
<dbReference type="PROSITE" id="PS51736">
    <property type="entry name" value="RECOMBINASES_3"/>
    <property type="match status" value="1"/>
</dbReference>
<dbReference type="GO" id="GO:0000150">
    <property type="term" value="F:DNA strand exchange activity"/>
    <property type="evidence" value="ECO:0007669"/>
    <property type="project" value="InterPro"/>
</dbReference>
<dbReference type="AlphaFoldDB" id="A0A9W6HNG2"/>
<dbReference type="RefSeq" id="WP_204963587.1">
    <property type="nucleotide sequence ID" value="NZ_BAAAUR010000001.1"/>
</dbReference>
<evidence type="ECO:0000259" key="3">
    <source>
        <dbReference type="PROSITE" id="PS51737"/>
    </source>
</evidence>
<dbReference type="InterPro" id="IPR038109">
    <property type="entry name" value="DNA_bind_recomb_sf"/>
</dbReference>
<gene>
    <name evidence="4" type="ORF">GCM10017591_20290</name>
</gene>
<dbReference type="InterPro" id="IPR036162">
    <property type="entry name" value="Resolvase-like_N_sf"/>
</dbReference>
<sequence>MSLKAALYARISADHKGEGEGVAAQVAIGRRVADRNGLEVVAIYEDNDVSASSNSRKPRPSFDAMLAAADRGEFEVIVAYSMSRLTRRAAEWVQLIDLARTRGLRFKFEASPEYDLNTEDGRAVALTIAVWDAAEAGRAGERKRARNAERVKSGQPAPRPRVFGFEQDGMTPRESEAALLREAYVAVLDGSPVREIAREWNDTGWRSMRGNEWSAVTVRNTLLRERNAGVLVANGKVQPVSRIEPIIDTETFETARAILTTARPECKGRPTVDRFLSGVASCSCGAHLVVGRWASHGKSGPAYVCQEIAQATRTPGRRVPSGHARIKADLLEERVPIDVLNALRHESPADTEGEAQRDLIVQRAAIAEQVARSKEMYSEFGDPSDLARARRLQAEHDDLSERIDALRADTGQLAVIAAARAALAAVDEWWHSFGADDAAFEAAEESMGTARKVFFDHWASLGADARRNLVRATLAAVRVNQPGDPHGRIQVITHQEVRDHEAAKARAAARKSTT</sequence>
<reference evidence="4" key="1">
    <citation type="journal article" date="2014" name="Int. J. Syst. Evol. Microbiol.">
        <title>Complete genome sequence of Corynebacterium casei LMG S-19264T (=DSM 44701T), isolated from a smear-ripened cheese.</title>
        <authorList>
            <consortium name="US DOE Joint Genome Institute (JGI-PGF)"/>
            <person name="Walter F."/>
            <person name="Albersmeier A."/>
            <person name="Kalinowski J."/>
            <person name="Ruckert C."/>
        </authorList>
    </citation>
    <scope>NUCLEOTIDE SEQUENCE</scope>
    <source>
        <strain evidence="4">VKM Ac-1940</strain>
    </source>
</reference>
<evidence type="ECO:0000259" key="2">
    <source>
        <dbReference type="PROSITE" id="PS51736"/>
    </source>
</evidence>
<keyword evidence="5" id="KW-1185">Reference proteome</keyword>
<accession>A0A9W6HNG2</accession>
<organism evidence="4 5">
    <name type="scientific">Microbacterium dextranolyticum</name>
    <dbReference type="NCBI Taxonomy" id="36806"/>
    <lineage>
        <taxon>Bacteria</taxon>
        <taxon>Bacillati</taxon>
        <taxon>Actinomycetota</taxon>
        <taxon>Actinomycetes</taxon>
        <taxon>Micrococcales</taxon>
        <taxon>Microbacteriaceae</taxon>
        <taxon>Microbacterium</taxon>
    </lineage>
</organism>
<name>A0A9W6HNG2_9MICO</name>
<dbReference type="PROSITE" id="PS51737">
    <property type="entry name" value="RECOMBINASE_DNA_BIND"/>
    <property type="match status" value="1"/>
</dbReference>